<accession>A0AAE2ZKP2</accession>
<gene>
    <name evidence="4" type="primary">rimI</name>
    <name evidence="4" type="ORF">K1W69_12180</name>
</gene>
<keyword evidence="4" id="KW-0687">Ribonucleoprotein</keyword>
<dbReference type="CDD" id="cd04301">
    <property type="entry name" value="NAT_SF"/>
    <property type="match status" value="1"/>
</dbReference>
<dbReference type="InterPro" id="IPR000182">
    <property type="entry name" value="GNAT_dom"/>
</dbReference>
<dbReference type="InterPro" id="IPR006464">
    <property type="entry name" value="AcTrfase_RimI/Ard1"/>
</dbReference>
<keyword evidence="2 4" id="KW-0012">Acyltransferase</keyword>
<name>A0AAE2ZKP2_9HYPH</name>
<dbReference type="PANTHER" id="PTHR43877">
    <property type="entry name" value="AMINOALKYLPHOSPHONATE N-ACETYLTRANSFERASE-RELATED-RELATED"/>
    <property type="match status" value="1"/>
</dbReference>
<dbReference type="EMBL" id="JAICBX010000002">
    <property type="protein sequence ID" value="MBW8637946.1"/>
    <property type="molecule type" value="Genomic_DNA"/>
</dbReference>
<feature type="domain" description="N-acetyltransferase" evidence="3">
    <location>
        <begin position="13"/>
        <end position="165"/>
    </location>
</feature>
<dbReference type="GO" id="GO:0005840">
    <property type="term" value="C:ribosome"/>
    <property type="evidence" value="ECO:0007669"/>
    <property type="project" value="UniProtKB-KW"/>
</dbReference>
<evidence type="ECO:0000259" key="3">
    <source>
        <dbReference type="PROSITE" id="PS51186"/>
    </source>
</evidence>
<dbReference type="PROSITE" id="PS51186">
    <property type="entry name" value="GNAT"/>
    <property type="match status" value="1"/>
</dbReference>
<keyword evidence="4" id="KW-0689">Ribosomal protein</keyword>
<dbReference type="InterPro" id="IPR050832">
    <property type="entry name" value="Bact_Acetyltransf"/>
</dbReference>
<comment type="caution">
    <text evidence="4">The sequence shown here is derived from an EMBL/GenBank/DDBJ whole genome shotgun (WGS) entry which is preliminary data.</text>
</comment>
<keyword evidence="5" id="KW-1185">Reference proteome</keyword>
<dbReference type="InterPro" id="IPR016181">
    <property type="entry name" value="Acyl_CoA_acyltransferase"/>
</dbReference>
<evidence type="ECO:0000313" key="5">
    <source>
        <dbReference type="Proteomes" id="UP001196509"/>
    </source>
</evidence>
<dbReference type="Pfam" id="PF00583">
    <property type="entry name" value="Acetyltransf_1"/>
    <property type="match status" value="1"/>
</dbReference>
<dbReference type="EC" id="2.3.1.266" evidence="4"/>
<dbReference type="NCBIfam" id="TIGR01575">
    <property type="entry name" value="rimI"/>
    <property type="match status" value="1"/>
</dbReference>
<dbReference type="RefSeq" id="WP_220228615.1">
    <property type="nucleotide sequence ID" value="NZ_JAICBX010000002.1"/>
</dbReference>
<dbReference type="Proteomes" id="UP001196509">
    <property type="component" value="Unassembled WGS sequence"/>
</dbReference>
<dbReference type="GO" id="GO:0008999">
    <property type="term" value="F:protein-N-terminal-alanine acetyltransferase activity"/>
    <property type="evidence" value="ECO:0007669"/>
    <property type="project" value="UniProtKB-EC"/>
</dbReference>
<dbReference type="Gene3D" id="3.40.630.30">
    <property type="match status" value="1"/>
</dbReference>
<keyword evidence="1 4" id="KW-0808">Transferase</keyword>
<proteinExistence type="predicted"/>
<sequence length="165" mass="18205">MRHRFPFRRQVEFDIAVMTSQDCQEASRLHATGFTRPWSDGEINTLMNKSTVFGFIARPEGGREAGTAMGFVLAQLAAGEAEILTIAVAPDGRRQGMGWRLMGAVIRHLRAEGAEALFLEVDETNAAAIALYRKLGFGEVARRDRYYGDRNAAKSAALVMRLDLG</sequence>
<protein>
    <submittedName>
        <fullName evidence="4">Ribosomal protein S18-alanine N-acetyltransferase</fullName>
        <ecNumber evidence="4">2.3.1.266</ecNumber>
    </submittedName>
</protein>
<dbReference type="SUPFAM" id="SSF55729">
    <property type="entry name" value="Acyl-CoA N-acyltransferases (Nat)"/>
    <property type="match status" value="1"/>
</dbReference>
<evidence type="ECO:0000313" key="4">
    <source>
        <dbReference type="EMBL" id="MBW8637946.1"/>
    </source>
</evidence>
<reference evidence="4" key="1">
    <citation type="submission" date="2021-08" db="EMBL/GenBank/DDBJ databases">
        <title>Hoeflea bacterium WL0058 sp. nov., isolated from the sediment.</title>
        <authorList>
            <person name="Wang L."/>
            <person name="Zhang D."/>
        </authorList>
    </citation>
    <scope>NUCLEOTIDE SEQUENCE</scope>
    <source>
        <strain evidence="4">WL0058</strain>
    </source>
</reference>
<organism evidence="4 5">
    <name type="scientific">Flavimaribacter sediminis</name>
    <dbReference type="NCBI Taxonomy" id="2865987"/>
    <lineage>
        <taxon>Bacteria</taxon>
        <taxon>Pseudomonadati</taxon>
        <taxon>Pseudomonadota</taxon>
        <taxon>Alphaproteobacteria</taxon>
        <taxon>Hyphomicrobiales</taxon>
        <taxon>Rhizobiaceae</taxon>
        <taxon>Flavimaribacter</taxon>
    </lineage>
</organism>
<evidence type="ECO:0000256" key="1">
    <source>
        <dbReference type="ARBA" id="ARBA00022679"/>
    </source>
</evidence>
<evidence type="ECO:0000256" key="2">
    <source>
        <dbReference type="ARBA" id="ARBA00023315"/>
    </source>
</evidence>
<dbReference type="AlphaFoldDB" id="A0AAE2ZKP2"/>